<protein>
    <submittedName>
        <fullName evidence="7">Glycosyl transferase family 2</fullName>
    </submittedName>
</protein>
<evidence type="ECO:0000256" key="3">
    <source>
        <dbReference type="ARBA" id="ARBA00022676"/>
    </source>
</evidence>
<evidence type="ECO:0000256" key="1">
    <source>
        <dbReference type="ARBA" id="ARBA00004236"/>
    </source>
</evidence>
<evidence type="ECO:0000256" key="4">
    <source>
        <dbReference type="ARBA" id="ARBA00022679"/>
    </source>
</evidence>
<dbReference type="PANTHER" id="PTHR43646">
    <property type="entry name" value="GLYCOSYLTRANSFERASE"/>
    <property type="match status" value="1"/>
</dbReference>
<sequence>MRLSVIIPTRALDARVLQHLTRVRAALPTAEILVVEPEQPREPPHAGGHPDRAPSRQLSPETMARSPGAIAALDLRRLTAERGRGTQCRAGAESAAGNLLLFLHDDTRLPEDAEAVIRRAFEDPSIGAACFRLAFDRRHWLLGIYGWLSRFETLFTTFGDQAMVVRRELYDAVGGFPDWPLFEDVELARRLRRRTRIRKLPQRVVTSAERFEKRGMLRQQFGNGWLMLRFLLGASPTRLAAHYEAQRAGQTRQTEGAIP</sequence>
<keyword evidence="5" id="KW-0472">Membrane</keyword>
<name>A0A5M8FN21_9GAMM</name>
<dbReference type="RefSeq" id="WP_150091293.1">
    <property type="nucleotide sequence ID" value="NZ_VWXX01000005.1"/>
</dbReference>
<dbReference type="SUPFAM" id="SSF53448">
    <property type="entry name" value="Nucleotide-diphospho-sugar transferases"/>
    <property type="match status" value="1"/>
</dbReference>
<evidence type="ECO:0000256" key="5">
    <source>
        <dbReference type="ARBA" id="ARBA00023136"/>
    </source>
</evidence>
<dbReference type="GO" id="GO:0016757">
    <property type="term" value="F:glycosyltransferase activity"/>
    <property type="evidence" value="ECO:0007669"/>
    <property type="project" value="UniProtKB-KW"/>
</dbReference>
<comment type="subcellular location">
    <subcellularLocation>
        <location evidence="1">Cell membrane</location>
    </subcellularLocation>
</comment>
<evidence type="ECO:0000256" key="2">
    <source>
        <dbReference type="ARBA" id="ARBA00022475"/>
    </source>
</evidence>
<keyword evidence="3" id="KW-0328">Glycosyltransferase</keyword>
<feature type="compositionally biased region" description="Basic and acidic residues" evidence="6">
    <location>
        <begin position="38"/>
        <end position="54"/>
    </location>
</feature>
<keyword evidence="2" id="KW-1003">Cell membrane</keyword>
<feature type="region of interest" description="Disordered" evidence="6">
    <location>
        <begin position="34"/>
        <end position="64"/>
    </location>
</feature>
<evidence type="ECO:0000313" key="8">
    <source>
        <dbReference type="Proteomes" id="UP000322981"/>
    </source>
</evidence>
<dbReference type="PANTHER" id="PTHR43646:SF2">
    <property type="entry name" value="GLYCOSYLTRANSFERASE 2-LIKE DOMAIN-CONTAINING PROTEIN"/>
    <property type="match status" value="1"/>
</dbReference>
<proteinExistence type="predicted"/>
<dbReference type="InterPro" id="IPR029044">
    <property type="entry name" value="Nucleotide-diphossugar_trans"/>
</dbReference>
<gene>
    <name evidence="7" type="ORF">F2Q65_05670</name>
</gene>
<dbReference type="EMBL" id="VWXX01000005">
    <property type="protein sequence ID" value="KAA6186288.1"/>
    <property type="molecule type" value="Genomic_DNA"/>
</dbReference>
<organism evidence="7 8">
    <name type="scientific">Thiohalocapsa marina</name>
    <dbReference type="NCBI Taxonomy" id="424902"/>
    <lineage>
        <taxon>Bacteria</taxon>
        <taxon>Pseudomonadati</taxon>
        <taxon>Pseudomonadota</taxon>
        <taxon>Gammaproteobacteria</taxon>
        <taxon>Chromatiales</taxon>
        <taxon>Chromatiaceae</taxon>
        <taxon>Thiohalocapsa</taxon>
    </lineage>
</organism>
<evidence type="ECO:0000256" key="6">
    <source>
        <dbReference type="SAM" id="MobiDB-lite"/>
    </source>
</evidence>
<evidence type="ECO:0000313" key="7">
    <source>
        <dbReference type="EMBL" id="KAA6186288.1"/>
    </source>
</evidence>
<dbReference type="OrthoDB" id="5291101at2"/>
<keyword evidence="8" id="KW-1185">Reference proteome</keyword>
<dbReference type="Gene3D" id="3.90.550.10">
    <property type="entry name" value="Spore Coat Polysaccharide Biosynthesis Protein SpsA, Chain A"/>
    <property type="match status" value="1"/>
</dbReference>
<dbReference type="AlphaFoldDB" id="A0A5M8FN21"/>
<keyword evidence="4 7" id="KW-0808">Transferase</keyword>
<dbReference type="GO" id="GO:0005886">
    <property type="term" value="C:plasma membrane"/>
    <property type="evidence" value="ECO:0007669"/>
    <property type="project" value="UniProtKB-SubCell"/>
</dbReference>
<accession>A0A5M8FN21</accession>
<dbReference type="Proteomes" id="UP000322981">
    <property type="component" value="Unassembled WGS sequence"/>
</dbReference>
<reference evidence="7 8" key="1">
    <citation type="submission" date="2019-09" db="EMBL/GenBank/DDBJ databases">
        <title>Whole-genome sequence of the purple sulfur bacterium Thiohalocapsa marina DSM 19078.</title>
        <authorList>
            <person name="Kyndt J.A."/>
            <person name="Meyer T.E."/>
        </authorList>
    </citation>
    <scope>NUCLEOTIDE SEQUENCE [LARGE SCALE GENOMIC DNA]</scope>
    <source>
        <strain evidence="7 8">DSM 19078</strain>
    </source>
</reference>
<comment type="caution">
    <text evidence="7">The sequence shown here is derived from an EMBL/GenBank/DDBJ whole genome shotgun (WGS) entry which is preliminary data.</text>
</comment>